<comment type="catalytic activity">
    <reaction evidence="3">
        <text>uridine + phosphate = alpha-D-ribose 1-phosphate + uracil</text>
        <dbReference type="Rhea" id="RHEA:24388"/>
        <dbReference type="ChEBI" id="CHEBI:16704"/>
        <dbReference type="ChEBI" id="CHEBI:17568"/>
        <dbReference type="ChEBI" id="CHEBI:43474"/>
        <dbReference type="ChEBI" id="CHEBI:57720"/>
        <dbReference type="EC" id="2.4.2.3"/>
    </reaction>
</comment>
<dbReference type="SUPFAM" id="SSF53167">
    <property type="entry name" value="Purine and uridine phosphorylases"/>
    <property type="match status" value="1"/>
</dbReference>
<evidence type="ECO:0000256" key="1">
    <source>
        <dbReference type="ARBA" id="ARBA00011888"/>
    </source>
</evidence>
<dbReference type="CDD" id="cd00436">
    <property type="entry name" value="UP_TbUP-like"/>
    <property type="match status" value="1"/>
</dbReference>
<comment type="caution">
    <text evidence="5">The sequence shown here is derived from an EMBL/GenBank/DDBJ whole genome shotgun (WGS) entry which is preliminary data.</text>
</comment>
<dbReference type="Pfam" id="PF01048">
    <property type="entry name" value="PNP_UDP_1"/>
    <property type="match status" value="1"/>
</dbReference>
<evidence type="ECO:0000313" key="5">
    <source>
        <dbReference type="EMBL" id="MDT0607642.1"/>
    </source>
</evidence>
<evidence type="ECO:0000313" key="6">
    <source>
        <dbReference type="Proteomes" id="UP001255246"/>
    </source>
</evidence>
<dbReference type="RefSeq" id="WP_311351558.1">
    <property type="nucleotide sequence ID" value="NZ_JAVRHR010000002.1"/>
</dbReference>
<dbReference type="InterPro" id="IPR035994">
    <property type="entry name" value="Nucleoside_phosphorylase_sf"/>
</dbReference>
<sequence length="288" mass="32282">MSIAESELILNPDGSIYHLNLLPEDIAPTVVTVGDPERVHDVSKYFDSIELKKGKREFITHTGILNKKRITVISTGIGTDNIDIVLNELDALVNIDLRTRKVKQQKSSLDIIRIGTSGAIQKDIPVDTFLLSQTAIGLDGLLHFYSEKNLQNNELLQKLEPYLNWNHKGIRPYAFDCDETVAKIFLGNHIRLGVTITNAGFYAPQGRQLRLKPNLADFHQKLQEFRFKNRAITNLEMETAGIYGLSKLLGHKAVSMNAILANRATGAFSKEPNKTVDSLIQYCLQQLT</sequence>
<evidence type="ECO:0000256" key="3">
    <source>
        <dbReference type="ARBA" id="ARBA00048447"/>
    </source>
</evidence>
<dbReference type="PANTHER" id="PTHR43691">
    <property type="entry name" value="URIDINE PHOSPHORYLASE"/>
    <property type="match status" value="1"/>
</dbReference>
<dbReference type="EMBL" id="JAVRHR010000002">
    <property type="protein sequence ID" value="MDT0607642.1"/>
    <property type="molecule type" value="Genomic_DNA"/>
</dbReference>
<dbReference type="Proteomes" id="UP001255246">
    <property type="component" value="Unassembled WGS sequence"/>
</dbReference>
<evidence type="ECO:0000259" key="4">
    <source>
        <dbReference type="Pfam" id="PF01048"/>
    </source>
</evidence>
<feature type="domain" description="Nucleoside phosphorylase" evidence="4">
    <location>
        <begin position="29"/>
        <end position="266"/>
    </location>
</feature>
<dbReference type="Gene3D" id="3.40.50.1580">
    <property type="entry name" value="Nucleoside phosphorylase domain"/>
    <property type="match status" value="1"/>
</dbReference>
<organism evidence="5 6">
    <name type="scientific">Croceitalea rosinachiae</name>
    <dbReference type="NCBI Taxonomy" id="3075596"/>
    <lineage>
        <taxon>Bacteria</taxon>
        <taxon>Pseudomonadati</taxon>
        <taxon>Bacteroidota</taxon>
        <taxon>Flavobacteriia</taxon>
        <taxon>Flavobacteriales</taxon>
        <taxon>Flavobacteriaceae</taxon>
        <taxon>Croceitalea</taxon>
    </lineage>
</organism>
<evidence type="ECO:0000256" key="2">
    <source>
        <dbReference type="ARBA" id="ARBA00021980"/>
    </source>
</evidence>
<accession>A0ABU3ABT4</accession>
<gene>
    <name evidence="5" type="ORF">RM706_11395</name>
</gene>
<name>A0ABU3ABT4_9FLAO</name>
<dbReference type="EC" id="2.4.2.3" evidence="1"/>
<protein>
    <recommendedName>
        <fullName evidence="2">Uridine phosphorylase</fullName>
        <ecNumber evidence="1">2.4.2.3</ecNumber>
    </recommendedName>
</protein>
<dbReference type="InterPro" id="IPR000845">
    <property type="entry name" value="Nucleoside_phosphorylase_d"/>
</dbReference>
<reference evidence="5 6" key="1">
    <citation type="submission" date="2023-09" db="EMBL/GenBank/DDBJ databases">
        <authorList>
            <person name="Rey-Velasco X."/>
        </authorList>
    </citation>
    <scope>NUCLEOTIDE SEQUENCE [LARGE SCALE GENOMIC DNA]</scope>
    <source>
        <strain evidence="5 6">F388</strain>
    </source>
</reference>
<proteinExistence type="predicted"/>
<keyword evidence="6" id="KW-1185">Reference proteome</keyword>
<dbReference type="PANTHER" id="PTHR43691:SF11">
    <property type="entry name" value="FI09636P-RELATED"/>
    <property type="match status" value="1"/>
</dbReference>